<reference evidence="7 8" key="1">
    <citation type="submission" date="2016-10" db="EMBL/GenBank/DDBJ databases">
        <authorList>
            <person name="de Groot N.N."/>
        </authorList>
    </citation>
    <scope>NUCLEOTIDE SEQUENCE [LARGE SCALE GENOMIC DNA]</scope>
    <source>
        <strain evidence="7 8">A52C2</strain>
    </source>
</reference>
<evidence type="ECO:0000256" key="3">
    <source>
        <dbReference type="ARBA" id="ARBA00022692"/>
    </source>
</evidence>
<gene>
    <name evidence="7" type="ORF">SAMN05216548_101202</name>
</gene>
<evidence type="ECO:0000256" key="5">
    <source>
        <dbReference type="ARBA" id="ARBA00023136"/>
    </source>
</evidence>
<proteinExistence type="inferred from homology"/>
<name>A0A1H8ZNB6_9HYPH</name>
<evidence type="ECO:0000313" key="7">
    <source>
        <dbReference type="EMBL" id="SEP65930.1"/>
    </source>
</evidence>
<dbReference type="Proteomes" id="UP000199647">
    <property type="component" value="Unassembled WGS sequence"/>
</dbReference>
<keyword evidence="6" id="KW-1003">Cell membrane</keyword>
<organism evidence="7 8">
    <name type="scientific">Faunimonas pinastri</name>
    <dbReference type="NCBI Taxonomy" id="1855383"/>
    <lineage>
        <taxon>Bacteria</taxon>
        <taxon>Pseudomonadati</taxon>
        <taxon>Pseudomonadota</taxon>
        <taxon>Alphaproteobacteria</taxon>
        <taxon>Hyphomicrobiales</taxon>
        <taxon>Afifellaceae</taxon>
        <taxon>Faunimonas</taxon>
    </lineage>
</organism>
<dbReference type="PANTHER" id="PTHR23427:SF2">
    <property type="entry name" value="SURFEIT LOCUS PROTEIN 1"/>
    <property type="match status" value="1"/>
</dbReference>
<keyword evidence="3 6" id="KW-0812">Transmembrane</keyword>
<comment type="subcellular location">
    <subcellularLocation>
        <location evidence="6">Cell membrane</location>
        <topology evidence="6">Multi-pass membrane protein</topology>
    </subcellularLocation>
    <subcellularLocation>
        <location evidence="1">Membrane</location>
    </subcellularLocation>
</comment>
<keyword evidence="4 6" id="KW-1133">Transmembrane helix</keyword>
<sequence length="249" mass="26919">MTLRLRGLVLPAILTLLVAGVLVGLGNWQLRRLAWKEGLIAAANERPHMAVAVLPAPAEWPGLSVDPLTYRPFRMTGHFLFDREVPVFTSLPDPKGHFGGPGYWVVTPFALSGGGTVLVNRGFVPQEKRDASQRSEEPAGEVTVTGLLRPDDSHGFFTPAHKPGEMFFTREIAPIAEAQKLTGPTAPFTIDLVASETPASGLPQAGETRMLFANSHLQYALTWYGLAIGLIAVFVGFVARQVRNRGDAA</sequence>
<keyword evidence="5 6" id="KW-0472">Membrane</keyword>
<dbReference type="OrthoDB" id="6079986at2"/>
<comment type="caution">
    <text evidence="6">Lacks conserved residue(s) required for the propagation of feature annotation.</text>
</comment>
<feature type="transmembrane region" description="Helical" evidence="6">
    <location>
        <begin position="221"/>
        <end position="239"/>
    </location>
</feature>
<dbReference type="CDD" id="cd06662">
    <property type="entry name" value="SURF1"/>
    <property type="match status" value="1"/>
</dbReference>
<evidence type="ECO:0000256" key="6">
    <source>
        <dbReference type="RuleBase" id="RU363076"/>
    </source>
</evidence>
<dbReference type="AlphaFoldDB" id="A0A1H8ZNB6"/>
<dbReference type="PROSITE" id="PS50895">
    <property type="entry name" value="SURF1"/>
    <property type="match status" value="1"/>
</dbReference>
<dbReference type="PANTHER" id="PTHR23427">
    <property type="entry name" value="SURFEIT LOCUS PROTEIN"/>
    <property type="match status" value="1"/>
</dbReference>
<dbReference type="InterPro" id="IPR045214">
    <property type="entry name" value="Surf1/Surf4"/>
</dbReference>
<dbReference type="InterPro" id="IPR002994">
    <property type="entry name" value="Surf1/Shy1"/>
</dbReference>
<evidence type="ECO:0000256" key="2">
    <source>
        <dbReference type="ARBA" id="ARBA00007165"/>
    </source>
</evidence>
<accession>A0A1H8ZNB6</accession>
<dbReference type="GO" id="GO:0005886">
    <property type="term" value="C:plasma membrane"/>
    <property type="evidence" value="ECO:0007669"/>
    <property type="project" value="UniProtKB-SubCell"/>
</dbReference>
<dbReference type="EMBL" id="FOFG01000001">
    <property type="protein sequence ID" value="SEP65930.1"/>
    <property type="molecule type" value="Genomic_DNA"/>
</dbReference>
<keyword evidence="8" id="KW-1185">Reference proteome</keyword>
<dbReference type="RefSeq" id="WP_092494726.1">
    <property type="nucleotide sequence ID" value="NZ_FOFG01000001.1"/>
</dbReference>
<dbReference type="STRING" id="1855383.SAMN05216548_101202"/>
<comment type="similarity">
    <text evidence="2 6">Belongs to the SURF1 family.</text>
</comment>
<protein>
    <recommendedName>
        <fullName evidence="6">SURF1-like protein</fullName>
    </recommendedName>
</protein>
<evidence type="ECO:0000313" key="8">
    <source>
        <dbReference type="Proteomes" id="UP000199647"/>
    </source>
</evidence>
<evidence type="ECO:0000256" key="4">
    <source>
        <dbReference type="ARBA" id="ARBA00022989"/>
    </source>
</evidence>
<dbReference type="Pfam" id="PF02104">
    <property type="entry name" value="SURF1"/>
    <property type="match status" value="1"/>
</dbReference>
<evidence type="ECO:0000256" key="1">
    <source>
        <dbReference type="ARBA" id="ARBA00004370"/>
    </source>
</evidence>